<organism evidence="1 2">
    <name type="scientific">Canna indica</name>
    <name type="common">Indian-shot</name>
    <dbReference type="NCBI Taxonomy" id="4628"/>
    <lineage>
        <taxon>Eukaryota</taxon>
        <taxon>Viridiplantae</taxon>
        <taxon>Streptophyta</taxon>
        <taxon>Embryophyta</taxon>
        <taxon>Tracheophyta</taxon>
        <taxon>Spermatophyta</taxon>
        <taxon>Magnoliopsida</taxon>
        <taxon>Liliopsida</taxon>
        <taxon>Zingiberales</taxon>
        <taxon>Cannaceae</taxon>
        <taxon>Canna</taxon>
    </lineage>
</organism>
<protein>
    <submittedName>
        <fullName evidence="1">Uncharacterized protein</fullName>
    </submittedName>
</protein>
<sequence length="106" mass="12155">MMVFYDGPAVSDGETKTITVQCQQENSKRNVFIKIFMVPKSHKDQNIKEIAKMINYFHDMTSIPDLKKLITNHNVHCTTSYNLCAANTTSYDNYDKLAKTIKTCNI</sequence>
<dbReference type="EMBL" id="CP136896">
    <property type="protein sequence ID" value="WOL13441.1"/>
    <property type="molecule type" value="Genomic_DNA"/>
</dbReference>
<evidence type="ECO:0000313" key="1">
    <source>
        <dbReference type="EMBL" id="WOL13441.1"/>
    </source>
</evidence>
<evidence type="ECO:0000313" key="2">
    <source>
        <dbReference type="Proteomes" id="UP001327560"/>
    </source>
</evidence>
<gene>
    <name evidence="1" type="ORF">Cni_G22212</name>
</gene>
<name>A0AAQ3QLG0_9LILI</name>
<dbReference type="AlphaFoldDB" id="A0AAQ3QLG0"/>
<proteinExistence type="predicted"/>
<accession>A0AAQ3QLG0</accession>
<reference evidence="1 2" key="1">
    <citation type="submission" date="2023-10" db="EMBL/GenBank/DDBJ databases">
        <title>Chromosome-scale genome assembly provides insights into flower coloration mechanisms of Canna indica.</title>
        <authorList>
            <person name="Li C."/>
        </authorList>
    </citation>
    <scope>NUCLEOTIDE SEQUENCE [LARGE SCALE GENOMIC DNA]</scope>
    <source>
        <tissue evidence="1">Flower</tissue>
    </source>
</reference>
<keyword evidence="2" id="KW-1185">Reference proteome</keyword>
<dbReference type="Proteomes" id="UP001327560">
    <property type="component" value="Chromosome 7"/>
</dbReference>